<name>A0A6N2WG43_9BACE</name>
<gene>
    <name evidence="5" type="primary">bluB</name>
    <name evidence="5" type="ORF">BCLFYP20_03888</name>
</gene>
<protein>
    <submittedName>
        <fullName evidence="5">5,6-dimethylbenzimidazole synthase</fullName>
        <ecNumber evidence="5">1.14.99.40</ecNumber>
    </submittedName>
</protein>
<keyword evidence="1" id="KW-0285">Flavoprotein</keyword>
<evidence type="ECO:0000256" key="1">
    <source>
        <dbReference type="ARBA" id="ARBA00022630"/>
    </source>
</evidence>
<dbReference type="PANTHER" id="PTHR23026">
    <property type="entry name" value="NADPH NITROREDUCTASE"/>
    <property type="match status" value="1"/>
</dbReference>
<dbReference type="SUPFAM" id="SSF55469">
    <property type="entry name" value="FMN-dependent nitroreductase-like"/>
    <property type="match status" value="1"/>
</dbReference>
<dbReference type="PANTHER" id="PTHR23026:SF90">
    <property type="entry name" value="IODOTYROSINE DEIODINASE 1"/>
    <property type="match status" value="1"/>
</dbReference>
<proteinExistence type="predicted"/>
<evidence type="ECO:0000256" key="2">
    <source>
        <dbReference type="ARBA" id="ARBA00022643"/>
    </source>
</evidence>
<reference evidence="5" key="1">
    <citation type="submission" date="2019-11" db="EMBL/GenBank/DDBJ databases">
        <authorList>
            <person name="Feng L."/>
        </authorList>
    </citation>
    <scope>NUCLEOTIDE SEQUENCE</scope>
    <source>
        <strain evidence="5">BcaccaeLFYP20</strain>
    </source>
</reference>
<dbReference type="InterPro" id="IPR000415">
    <property type="entry name" value="Nitroreductase-like"/>
</dbReference>
<dbReference type="GO" id="GO:0016491">
    <property type="term" value="F:oxidoreductase activity"/>
    <property type="evidence" value="ECO:0007669"/>
    <property type="project" value="UniProtKB-KW"/>
</dbReference>
<evidence type="ECO:0000313" key="5">
    <source>
        <dbReference type="EMBL" id="VYT41240.1"/>
    </source>
</evidence>
<dbReference type="InterPro" id="IPR050627">
    <property type="entry name" value="Nitroreductase/BluB"/>
</dbReference>
<dbReference type="Gene3D" id="3.40.109.10">
    <property type="entry name" value="NADH Oxidase"/>
    <property type="match status" value="1"/>
</dbReference>
<evidence type="ECO:0000259" key="4">
    <source>
        <dbReference type="Pfam" id="PF00881"/>
    </source>
</evidence>
<keyword evidence="3 5" id="KW-0560">Oxidoreductase</keyword>
<organism evidence="5">
    <name type="scientific">Bacteroides caccae</name>
    <dbReference type="NCBI Taxonomy" id="47678"/>
    <lineage>
        <taxon>Bacteria</taxon>
        <taxon>Pseudomonadati</taxon>
        <taxon>Bacteroidota</taxon>
        <taxon>Bacteroidia</taxon>
        <taxon>Bacteroidales</taxon>
        <taxon>Bacteroidaceae</taxon>
        <taxon>Bacteroides</taxon>
    </lineage>
</organism>
<sequence>MDFYQVLEKRRTIRDFSDKKVTDEVLEKVLLAAFKAPTNDHLRQFEFIVVRGQENIARLISPVAENTRNIQQAGLDAAADMMDKDEHAMFVDALPKQQRMLMQSNCLVLPFFRQKDFPLCQPADQSSLNYFASAWAAVENILLAATAEGLACAFRIPIGNEPEYVKHLVNAPDGYEFTCFLAIGYAAENAHICKQKEIRVGDRIQECLVICN</sequence>
<dbReference type="EMBL" id="CACRTB010000036">
    <property type="protein sequence ID" value="VYT41240.1"/>
    <property type="molecule type" value="Genomic_DNA"/>
</dbReference>
<evidence type="ECO:0000256" key="3">
    <source>
        <dbReference type="ARBA" id="ARBA00023002"/>
    </source>
</evidence>
<feature type="domain" description="Nitroreductase" evidence="4">
    <location>
        <begin position="8"/>
        <end position="185"/>
    </location>
</feature>
<dbReference type="InterPro" id="IPR029479">
    <property type="entry name" value="Nitroreductase"/>
</dbReference>
<dbReference type="Pfam" id="PF00881">
    <property type="entry name" value="Nitroreductase"/>
    <property type="match status" value="1"/>
</dbReference>
<dbReference type="AlphaFoldDB" id="A0A6N2WG43"/>
<dbReference type="EC" id="1.14.99.40" evidence="5"/>
<dbReference type="CDD" id="cd02062">
    <property type="entry name" value="Nitro_FMN_reductase"/>
    <property type="match status" value="1"/>
</dbReference>
<accession>A0A6N2WG43</accession>
<keyword evidence="2" id="KW-0288">FMN</keyword>